<dbReference type="PANTHER" id="PTHR42740">
    <property type="entry name" value="RIBONUCLEASE VAPC3"/>
    <property type="match status" value="1"/>
</dbReference>
<dbReference type="Gene3D" id="3.40.50.1010">
    <property type="entry name" value="5'-nuclease"/>
    <property type="match status" value="1"/>
</dbReference>
<keyword evidence="5" id="KW-0460">Magnesium</keyword>
<dbReference type="EMBL" id="JBHILJ010000012">
    <property type="protein sequence ID" value="MFB5738273.1"/>
    <property type="molecule type" value="Genomic_DNA"/>
</dbReference>
<gene>
    <name evidence="7" type="ORF">ACE5IX_17270</name>
</gene>
<evidence type="ECO:0000313" key="7">
    <source>
        <dbReference type="EMBL" id="MFB5738273.1"/>
    </source>
</evidence>
<keyword evidence="4" id="KW-0378">Hydrolase</keyword>
<evidence type="ECO:0000256" key="4">
    <source>
        <dbReference type="ARBA" id="ARBA00022801"/>
    </source>
</evidence>
<comment type="caution">
    <text evidence="7">The sequence shown here is derived from an EMBL/GenBank/DDBJ whole genome shotgun (WGS) entry which is preliminary data.</text>
</comment>
<name>A0ABV5BSG6_9LEPT</name>
<dbReference type="InterPro" id="IPR002716">
    <property type="entry name" value="PIN_dom"/>
</dbReference>
<dbReference type="Pfam" id="PF01850">
    <property type="entry name" value="PIN"/>
    <property type="match status" value="1"/>
</dbReference>
<dbReference type="Proteomes" id="UP001580391">
    <property type="component" value="Unassembled WGS sequence"/>
</dbReference>
<dbReference type="InterPro" id="IPR029060">
    <property type="entry name" value="PIN-like_dom_sf"/>
</dbReference>
<evidence type="ECO:0000313" key="8">
    <source>
        <dbReference type="Proteomes" id="UP001580391"/>
    </source>
</evidence>
<protein>
    <submittedName>
        <fullName evidence="7">PIN domain-containing protein</fullName>
    </submittedName>
</protein>
<dbReference type="PANTHER" id="PTHR42740:SF1">
    <property type="entry name" value="RIBONUCLEASE VAPC3"/>
    <property type="match status" value="1"/>
</dbReference>
<keyword evidence="1" id="KW-1277">Toxin-antitoxin system</keyword>
<organism evidence="7 8">
    <name type="scientific">Leptospira wolffii</name>
    <dbReference type="NCBI Taxonomy" id="409998"/>
    <lineage>
        <taxon>Bacteria</taxon>
        <taxon>Pseudomonadati</taxon>
        <taxon>Spirochaetota</taxon>
        <taxon>Spirochaetia</taxon>
        <taxon>Leptospirales</taxon>
        <taxon>Leptospiraceae</taxon>
        <taxon>Leptospira</taxon>
    </lineage>
</organism>
<dbReference type="InterPro" id="IPR051749">
    <property type="entry name" value="PINc/VapC_TA_RNase"/>
</dbReference>
<reference evidence="7 8" key="1">
    <citation type="submission" date="2024-09" db="EMBL/GenBank/DDBJ databases">
        <title>Taxonomic and Genotyping Characterization of Leptospira Strains isolated from Multiple Sources in Colombia highlights the importance of intermediate species.</title>
        <authorList>
            <person name="Torres Higuera L."/>
            <person name="Rojas Tapias D."/>
            <person name="Jimenez Velasquez S."/>
            <person name="Renjifo Ibanez C."/>
        </authorList>
    </citation>
    <scope>NUCLEOTIDE SEQUENCE [LARGE SCALE GENOMIC DNA]</scope>
    <source>
        <strain evidence="7 8">Lep080</strain>
    </source>
</reference>
<dbReference type="SUPFAM" id="SSF88723">
    <property type="entry name" value="PIN domain-like"/>
    <property type="match status" value="1"/>
</dbReference>
<keyword evidence="2" id="KW-0540">Nuclease</keyword>
<evidence type="ECO:0000256" key="1">
    <source>
        <dbReference type="ARBA" id="ARBA00022649"/>
    </source>
</evidence>
<proteinExistence type="predicted"/>
<evidence type="ECO:0000256" key="2">
    <source>
        <dbReference type="ARBA" id="ARBA00022722"/>
    </source>
</evidence>
<sequence>MSAVLLDSSVWIEYFRNDRSSISKEVDDLIDRDNVYTNDLILAELIPFLKIQKQTKVITTLEAAERLPLDINWREIIDYQVSNLKNGINKIGLPDLIIAQNVIQNKAILFTLDKHFKLMGKHLKLKLY</sequence>
<keyword evidence="8" id="KW-1185">Reference proteome</keyword>
<evidence type="ECO:0000256" key="5">
    <source>
        <dbReference type="ARBA" id="ARBA00022842"/>
    </source>
</evidence>
<keyword evidence="3" id="KW-0479">Metal-binding</keyword>
<accession>A0ABV5BSG6</accession>
<feature type="domain" description="PIN" evidence="6">
    <location>
        <begin position="4"/>
        <end position="119"/>
    </location>
</feature>
<evidence type="ECO:0000256" key="3">
    <source>
        <dbReference type="ARBA" id="ARBA00022723"/>
    </source>
</evidence>
<evidence type="ECO:0000259" key="6">
    <source>
        <dbReference type="Pfam" id="PF01850"/>
    </source>
</evidence>
<dbReference type="RefSeq" id="WP_375517612.1">
    <property type="nucleotide sequence ID" value="NZ_JBHILI010000011.1"/>
</dbReference>